<dbReference type="InterPro" id="IPR035709">
    <property type="entry name" value="YoaB-like"/>
</dbReference>
<dbReference type="AlphaFoldDB" id="A0A381IKA6"/>
<dbReference type="Gene3D" id="3.30.1330.40">
    <property type="entry name" value="RutC-like"/>
    <property type="match status" value="1"/>
</dbReference>
<organism evidence="1 2">
    <name type="scientific">Aminobacter aminovorans</name>
    <name type="common">Chelatobacter heintzii</name>
    <dbReference type="NCBI Taxonomy" id="83263"/>
    <lineage>
        <taxon>Bacteria</taxon>
        <taxon>Pseudomonadati</taxon>
        <taxon>Pseudomonadota</taxon>
        <taxon>Alphaproteobacteria</taxon>
        <taxon>Hyphomicrobiales</taxon>
        <taxon>Phyllobacteriaceae</taxon>
        <taxon>Aminobacter</taxon>
    </lineage>
</organism>
<dbReference type="Pfam" id="PF01042">
    <property type="entry name" value="Ribonuc_L-PSP"/>
    <property type="match status" value="1"/>
</dbReference>
<sequence length="145" mass="15211">MSLTLEPGDVAGVISRFGIGKRASMAVVHNGTGYFAVTPQAPYDADLSTAEQAMQLLAKAEARLAEIGSGKEKLLFVAIILADMADLASVNASWDEWVAGMAPPARACFEAPLANPALKIEMIMVCAAREVHRRDGVGQGTVNAP</sequence>
<gene>
    <name evidence="1" type="ORF">NCTC10684_05194</name>
</gene>
<dbReference type="OrthoDB" id="9803101at2"/>
<dbReference type="RefSeq" id="WP_115734200.1">
    <property type="nucleotide sequence ID" value="NZ_BAAAVY010000001.1"/>
</dbReference>
<reference evidence="1 2" key="1">
    <citation type="submission" date="2018-06" db="EMBL/GenBank/DDBJ databases">
        <authorList>
            <consortium name="Pathogen Informatics"/>
            <person name="Doyle S."/>
        </authorList>
    </citation>
    <scope>NUCLEOTIDE SEQUENCE [LARGE SCALE GENOMIC DNA]</scope>
    <source>
        <strain evidence="1 2">NCTC10684</strain>
    </source>
</reference>
<dbReference type="PANTHER" id="PTHR47328:SF1">
    <property type="entry name" value="RUTC FAMILY PROTEIN YOAB"/>
    <property type="match status" value="1"/>
</dbReference>
<dbReference type="InterPro" id="IPR006175">
    <property type="entry name" value="YjgF/YER057c/UK114"/>
</dbReference>
<dbReference type="Proteomes" id="UP000254701">
    <property type="component" value="Unassembled WGS sequence"/>
</dbReference>
<protein>
    <submittedName>
        <fullName evidence="1">Putative endoribonuclease L-PSP</fullName>
    </submittedName>
</protein>
<dbReference type="InterPro" id="IPR035959">
    <property type="entry name" value="RutC-like_sf"/>
</dbReference>
<dbReference type="EMBL" id="UFSM01000002">
    <property type="protein sequence ID" value="SUY28543.1"/>
    <property type="molecule type" value="Genomic_DNA"/>
</dbReference>
<dbReference type="CDD" id="cd06150">
    <property type="entry name" value="YjgF_YER057c_UK114_like_2"/>
    <property type="match status" value="1"/>
</dbReference>
<dbReference type="PANTHER" id="PTHR47328">
    <property type="match status" value="1"/>
</dbReference>
<accession>A0A381IKA6</accession>
<name>A0A381IKA6_AMIAI</name>
<evidence type="ECO:0000313" key="2">
    <source>
        <dbReference type="Proteomes" id="UP000254701"/>
    </source>
</evidence>
<evidence type="ECO:0000313" key="1">
    <source>
        <dbReference type="EMBL" id="SUY28543.1"/>
    </source>
</evidence>
<dbReference type="SUPFAM" id="SSF55298">
    <property type="entry name" value="YjgF-like"/>
    <property type="match status" value="1"/>
</dbReference>
<proteinExistence type="predicted"/>